<dbReference type="OMA" id="WFANALI"/>
<keyword evidence="8" id="KW-0762">Sugar transport</keyword>
<reference evidence="8 9" key="1">
    <citation type="journal article" date="2014" name="Genome Biol. Evol.">
        <title>The genome of the myxosporean Thelohanellus kitauei shows adaptations to nutrient acquisition within its fish host.</title>
        <authorList>
            <person name="Yang Y."/>
            <person name="Xiong J."/>
            <person name="Zhou Z."/>
            <person name="Huo F."/>
            <person name="Miao W."/>
            <person name="Ran C."/>
            <person name="Liu Y."/>
            <person name="Zhang J."/>
            <person name="Feng J."/>
            <person name="Wang M."/>
            <person name="Wang M."/>
            <person name="Wang L."/>
            <person name="Yao B."/>
        </authorList>
    </citation>
    <scope>NUCLEOTIDE SEQUENCE [LARGE SCALE GENOMIC DNA]</scope>
    <source>
        <strain evidence="8">Wuqing</strain>
    </source>
</reference>
<dbReference type="Proteomes" id="UP000031668">
    <property type="component" value="Unassembled WGS sequence"/>
</dbReference>
<dbReference type="PROSITE" id="PS50850">
    <property type="entry name" value="MFS"/>
    <property type="match status" value="1"/>
</dbReference>
<dbReference type="Pfam" id="PF00083">
    <property type="entry name" value="Sugar_tr"/>
    <property type="match status" value="1"/>
</dbReference>
<proteinExistence type="predicted"/>
<evidence type="ECO:0000256" key="4">
    <source>
        <dbReference type="ARBA" id="ARBA00022989"/>
    </source>
</evidence>
<dbReference type="InterPro" id="IPR036259">
    <property type="entry name" value="MFS_trans_sf"/>
</dbReference>
<dbReference type="InterPro" id="IPR005828">
    <property type="entry name" value="MFS_sugar_transport-like"/>
</dbReference>
<name>A0A0C2MP89_THEKT</name>
<feature type="transmembrane region" description="Helical" evidence="6">
    <location>
        <begin position="142"/>
        <end position="162"/>
    </location>
</feature>
<feature type="domain" description="Major facilitator superfamily (MFS) profile" evidence="7">
    <location>
        <begin position="1"/>
        <end position="196"/>
    </location>
</feature>
<dbReference type="GO" id="GO:0016020">
    <property type="term" value="C:membrane"/>
    <property type="evidence" value="ECO:0007669"/>
    <property type="project" value="UniProtKB-SubCell"/>
</dbReference>
<dbReference type="OrthoDB" id="4540492at2759"/>
<keyword evidence="3 6" id="KW-0812">Transmembrane</keyword>
<evidence type="ECO:0000256" key="6">
    <source>
        <dbReference type="SAM" id="Phobius"/>
    </source>
</evidence>
<evidence type="ECO:0000259" key="7">
    <source>
        <dbReference type="PROSITE" id="PS50850"/>
    </source>
</evidence>
<comment type="subcellular location">
    <subcellularLocation>
        <location evidence="1">Membrane</location>
        <topology evidence="1">Multi-pass membrane protein</topology>
    </subcellularLocation>
</comment>
<dbReference type="GO" id="GO:0015149">
    <property type="term" value="F:hexose transmembrane transporter activity"/>
    <property type="evidence" value="ECO:0007669"/>
    <property type="project" value="TreeGrafter"/>
</dbReference>
<evidence type="ECO:0000256" key="5">
    <source>
        <dbReference type="ARBA" id="ARBA00023136"/>
    </source>
</evidence>
<evidence type="ECO:0000313" key="9">
    <source>
        <dbReference type="Proteomes" id="UP000031668"/>
    </source>
</evidence>
<dbReference type="InterPro" id="IPR045263">
    <property type="entry name" value="GLUT"/>
</dbReference>
<feature type="transmembrane region" description="Helical" evidence="6">
    <location>
        <begin position="54"/>
        <end position="72"/>
    </location>
</feature>
<dbReference type="InterPro" id="IPR020846">
    <property type="entry name" value="MFS_dom"/>
</dbReference>
<sequence>MTLLEFLKTKKFFLATLTLLVLNMGQQLSGVNAIMAFAPSLLESAKFNHPDIGALFIALFAVVGSIIFAPFIARLQRKFLWILGFFSMTIFFILFVILQELSVNPIAGLACLCAFMFMFQIGPGPVVWFIAVEMYPPEANGAAQGVGLSLNWFANALIYLLFPIIEDVMHHRSLIIFVVIDILVMIYSIFIIVETLNKKSEQVLAEYNSKTCC</sequence>
<evidence type="ECO:0000256" key="2">
    <source>
        <dbReference type="ARBA" id="ARBA00022448"/>
    </source>
</evidence>
<dbReference type="InterPro" id="IPR003663">
    <property type="entry name" value="Sugar/inositol_transpt"/>
</dbReference>
<dbReference type="Gene3D" id="1.20.1250.20">
    <property type="entry name" value="MFS general substrate transporter like domains"/>
    <property type="match status" value="1"/>
</dbReference>
<keyword evidence="4 6" id="KW-1133">Transmembrane helix</keyword>
<keyword evidence="9" id="KW-1185">Reference proteome</keyword>
<organism evidence="8 9">
    <name type="scientific">Thelohanellus kitauei</name>
    <name type="common">Myxosporean</name>
    <dbReference type="NCBI Taxonomy" id="669202"/>
    <lineage>
        <taxon>Eukaryota</taxon>
        <taxon>Metazoa</taxon>
        <taxon>Cnidaria</taxon>
        <taxon>Myxozoa</taxon>
        <taxon>Myxosporea</taxon>
        <taxon>Bivalvulida</taxon>
        <taxon>Platysporina</taxon>
        <taxon>Myxobolidae</taxon>
        <taxon>Thelohanellus</taxon>
    </lineage>
</organism>
<keyword evidence="5 6" id="KW-0472">Membrane</keyword>
<evidence type="ECO:0000313" key="8">
    <source>
        <dbReference type="EMBL" id="KII63486.1"/>
    </source>
</evidence>
<feature type="transmembrane region" description="Helical" evidence="6">
    <location>
        <begin position="79"/>
        <end position="99"/>
    </location>
</feature>
<dbReference type="PANTHER" id="PTHR23503">
    <property type="entry name" value="SOLUTE CARRIER FAMILY 2"/>
    <property type="match status" value="1"/>
</dbReference>
<gene>
    <name evidence="8" type="ORF">RF11_01439</name>
</gene>
<keyword evidence="2" id="KW-0813">Transport</keyword>
<feature type="transmembrane region" description="Helical" evidence="6">
    <location>
        <begin position="174"/>
        <end position="193"/>
    </location>
</feature>
<accession>A0A0C2MP89</accession>
<evidence type="ECO:0000256" key="3">
    <source>
        <dbReference type="ARBA" id="ARBA00022692"/>
    </source>
</evidence>
<comment type="caution">
    <text evidence="8">The sequence shown here is derived from an EMBL/GenBank/DDBJ whole genome shotgun (WGS) entry which is preliminary data.</text>
</comment>
<dbReference type="PRINTS" id="PR00171">
    <property type="entry name" value="SUGRTRNSPORT"/>
</dbReference>
<dbReference type="EMBL" id="JWZT01004662">
    <property type="protein sequence ID" value="KII63486.1"/>
    <property type="molecule type" value="Genomic_DNA"/>
</dbReference>
<protein>
    <submittedName>
        <fullName evidence="8">Glucose transporter type 1</fullName>
    </submittedName>
</protein>
<dbReference type="PANTHER" id="PTHR23503:SF8">
    <property type="entry name" value="FACILITATED GLUCOSE TRANSPORTER PROTEIN 1"/>
    <property type="match status" value="1"/>
</dbReference>
<dbReference type="SUPFAM" id="SSF103473">
    <property type="entry name" value="MFS general substrate transporter"/>
    <property type="match status" value="1"/>
</dbReference>
<dbReference type="AlphaFoldDB" id="A0A0C2MP89"/>
<evidence type="ECO:0000256" key="1">
    <source>
        <dbReference type="ARBA" id="ARBA00004141"/>
    </source>
</evidence>
<feature type="transmembrane region" description="Helical" evidence="6">
    <location>
        <begin position="105"/>
        <end position="130"/>
    </location>
</feature>